<dbReference type="KEGG" id="hro:HELRODRAFT_181053"/>
<evidence type="ECO:0000256" key="1">
    <source>
        <dbReference type="ARBA" id="ARBA00022999"/>
    </source>
</evidence>
<name>T1FGK2_HELRO</name>
<evidence type="ECO:0000313" key="6">
    <source>
        <dbReference type="EnsemblMetazoa" id="HelroP181053"/>
    </source>
</evidence>
<feature type="compositionally biased region" description="Pro residues" evidence="3">
    <location>
        <begin position="66"/>
        <end position="79"/>
    </location>
</feature>
<dbReference type="OMA" id="QAKHSTH"/>
<keyword evidence="1 2" id="KW-0727">SH2 domain</keyword>
<evidence type="ECO:0000256" key="2">
    <source>
        <dbReference type="PROSITE-ProRule" id="PRU00191"/>
    </source>
</evidence>
<dbReference type="InterPro" id="IPR051751">
    <property type="entry name" value="Immunoreceptor_sig_adapters"/>
</dbReference>
<dbReference type="eggNOG" id="ENOG502QUXR">
    <property type="taxonomic scope" value="Eukaryota"/>
</dbReference>
<dbReference type="InterPro" id="IPR000980">
    <property type="entry name" value="SH2"/>
</dbReference>
<accession>T1FGK2</accession>
<dbReference type="RefSeq" id="XP_009028582.1">
    <property type="nucleotide sequence ID" value="XM_009030334.1"/>
</dbReference>
<evidence type="ECO:0000313" key="5">
    <source>
        <dbReference type="EMBL" id="ESN93305.1"/>
    </source>
</evidence>
<dbReference type="Gene3D" id="3.30.505.10">
    <property type="entry name" value="SH2 domain"/>
    <property type="match status" value="1"/>
</dbReference>
<feature type="compositionally biased region" description="Pro residues" evidence="3">
    <location>
        <begin position="99"/>
        <end position="119"/>
    </location>
</feature>
<feature type="compositionally biased region" description="Acidic residues" evidence="3">
    <location>
        <begin position="167"/>
        <end position="180"/>
    </location>
</feature>
<dbReference type="GO" id="GO:0005737">
    <property type="term" value="C:cytoplasm"/>
    <property type="evidence" value="ECO:0007669"/>
    <property type="project" value="UniProtKB-ARBA"/>
</dbReference>
<dbReference type="Proteomes" id="UP000015101">
    <property type="component" value="Unassembled WGS sequence"/>
</dbReference>
<dbReference type="Pfam" id="PF00017">
    <property type="entry name" value="SH2"/>
    <property type="match status" value="1"/>
</dbReference>
<feature type="region of interest" description="Disordered" evidence="3">
    <location>
        <begin position="255"/>
        <end position="283"/>
    </location>
</feature>
<reference evidence="6" key="3">
    <citation type="submission" date="2015-06" db="UniProtKB">
        <authorList>
            <consortium name="EnsemblMetazoa"/>
        </authorList>
    </citation>
    <scope>IDENTIFICATION</scope>
</reference>
<feature type="compositionally biased region" description="Polar residues" evidence="3">
    <location>
        <begin position="265"/>
        <end position="275"/>
    </location>
</feature>
<dbReference type="EnsemblMetazoa" id="HelroT181053">
    <property type="protein sequence ID" value="HelroP181053"/>
    <property type="gene ID" value="HelroG181053"/>
</dbReference>
<dbReference type="GO" id="GO:0035556">
    <property type="term" value="P:intracellular signal transduction"/>
    <property type="evidence" value="ECO:0000318"/>
    <property type="project" value="GO_Central"/>
</dbReference>
<sequence length="435" mass="47898">MTPLIEELQKQYEVYNDDQYDTTILDEYPVAKNPSLTPQSDDNDENQDYEQYEKGEDYEKNGNTLKPPPLEPAPAPSLPIPIKTLPPKNAPPAFRNLPPSLPSSPPPNSRAPALTPPLPNLTLPLLADSQPPPLVSRKQKNCVIEKQQNHKPNITSNELCDAKDEYDALEFNEVEYEPDDPMSPPALPPARPVLNGPQKFAPCLPPLKNNNSAKPQTPKSSKEQQRDKAQPPIGRGGFALPVSLEDIQKFKNAAQRGGLQPKTPPQYTSPANSPGPNILKPSGVNTKIANGVANNQNVPLPYAFPVKTAVSPKLISKPPANSNKNTLESNGWYLEIDRKEGEKMLQKSGKNGVFIVRPSAKEPGKPYTLAVYLNGSIKNIPIRKKMNKFALGITEKTNEQTFDSVQDMVKYYCTNKLDVTNQDGSLTEVTLVDSM</sequence>
<feature type="compositionally biased region" description="Pro residues" evidence="3">
    <location>
        <begin position="181"/>
        <end position="191"/>
    </location>
</feature>
<dbReference type="PANTHER" id="PTHR14098">
    <property type="entry name" value="SH2 DOMAIN CONTAINING PROTEIN"/>
    <property type="match status" value="1"/>
</dbReference>
<evidence type="ECO:0000256" key="3">
    <source>
        <dbReference type="SAM" id="MobiDB-lite"/>
    </source>
</evidence>
<dbReference type="HOGENOM" id="CLU_630516_0_0_1"/>
<evidence type="ECO:0000259" key="4">
    <source>
        <dbReference type="PROSITE" id="PS50001"/>
    </source>
</evidence>
<feature type="compositionally biased region" description="Basic and acidic residues" evidence="3">
    <location>
        <begin position="220"/>
        <end position="229"/>
    </location>
</feature>
<dbReference type="InterPro" id="IPR036860">
    <property type="entry name" value="SH2_dom_sf"/>
</dbReference>
<dbReference type="InParanoid" id="T1FGK2"/>
<dbReference type="OrthoDB" id="10044490at2759"/>
<dbReference type="PROSITE" id="PS50001">
    <property type="entry name" value="SH2"/>
    <property type="match status" value="1"/>
</dbReference>
<dbReference type="PANTHER" id="PTHR14098:SF14">
    <property type="entry name" value="SH2 DOMAIN-CONTAINING PROTEIN"/>
    <property type="match status" value="1"/>
</dbReference>
<protein>
    <recommendedName>
        <fullName evidence="4">SH2 domain-containing protein</fullName>
    </recommendedName>
</protein>
<dbReference type="STRING" id="6412.T1FGK2"/>
<dbReference type="FunFam" id="3.30.505.10:FF:000016">
    <property type="entry name" value="B-cell linker protein isoform 2"/>
    <property type="match status" value="1"/>
</dbReference>
<feature type="domain" description="SH2" evidence="4">
    <location>
        <begin position="331"/>
        <end position="430"/>
    </location>
</feature>
<dbReference type="SUPFAM" id="SSF55550">
    <property type="entry name" value="SH2 domain"/>
    <property type="match status" value="1"/>
</dbReference>
<dbReference type="EMBL" id="KB097620">
    <property type="protein sequence ID" value="ESN93305.1"/>
    <property type="molecule type" value="Genomic_DNA"/>
</dbReference>
<feature type="compositionally biased region" description="Acidic residues" evidence="3">
    <location>
        <begin position="41"/>
        <end position="50"/>
    </location>
</feature>
<keyword evidence="7" id="KW-1185">Reference proteome</keyword>
<dbReference type="SMART" id="SM00252">
    <property type="entry name" value="SH2"/>
    <property type="match status" value="1"/>
</dbReference>
<gene>
    <name evidence="6" type="primary">20207951</name>
    <name evidence="5" type="ORF">HELRODRAFT_181053</name>
</gene>
<feature type="compositionally biased region" description="Basic and acidic residues" evidence="3">
    <location>
        <begin position="51"/>
        <end position="60"/>
    </location>
</feature>
<dbReference type="GeneID" id="20207951"/>
<evidence type="ECO:0000313" key="7">
    <source>
        <dbReference type="Proteomes" id="UP000015101"/>
    </source>
</evidence>
<dbReference type="GO" id="GO:0007169">
    <property type="term" value="P:cell surface receptor protein tyrosine kinase signaling pathway"/>
    <property type="evidence" value="ECO:0000318"/>
    <property type="project" value="GO_Central"/>
</dbReference>
<reference evidence="5 7" key="2">
    <citation type="journal article" date="2013" name="Nature">
        <title>Insights into bilaterian evolution from three spiralian genomes.</title>
        <authorList>
            <person name="Simakov O."/>
            <person name="Marletaz F."/>
            <person name="Cho S.J."/>
            <person name="Edsinger-Gonzales E."/>
            <person name="Havlak P."/>
            <person name="Hellsten U."/>
            <person name="Kuo D.H."/>
            <person name="Larsson T."/>
            <person name="Lv J."/>
            <person name="Arendt D."/>
            <person name="Savage R."/>
            <person name="Osoegawa K."/>
            <person name="de Jong P."/>
            <person name="Grimwood J."/>
            <person name="Chapman J.A."/>
            <person name="Shapiro H."/>
            <person name="Aerts A."/>
            <person name="Otillar R.P."/>
            <person name="Terry A.Y."/>
            <person name="Boore J.L."/>
            <person name="Grigoriev I.V."/>
            <person name="Lindberg D.R."/>
            <person name="Seaver E.C."/>
            <person name="Weisblat D.A."/>
            <person name="Putnam N.H."/>
            <person name="Rokhsar D.S."/>
        </authorList>
    </citation>
    <scope>NUCLEOTIDE SEQUENCE</scope>
</reference>
<reference evidence="7" key="1">
    <citation type="submission" date="2012-12" db="EMBL/GenBank/DDBJ databases">
        <authorList>
            <person name="Hellsten U."/>
            <person name="Grimwood J."/>
            <person name="Chapman J.A."/>
            <person name="Shapiro H."/>
            <person name="Aerts A."/>
            <person name="Otillar R.P."/>
            <person name="Terry A.Y."/>
            <person name="Boore J.L."/>
            <person name="Simakov O."/>
            <person name="Marletaz F."/>
            <person name="Cho S.-J."/>
            <person name="Edsinger-Gonzales E."/>
            <person name="Havlak P."/>
            <person name="Kuo D.-H."/>
            <person name="Larsson T."/>
            <person name="Lv J."/>
            <person name="Arendt D."/>
            <person name="Savage R."/>
            <person name="Osoegawa K."/>
            <person name="de Jong P."/>
            <person name="Lindberg D.R."/>
            <person name="Seaver E.C."/>
            <person name="Weisblat D.A."/>
            <person name="Putnam N.H."/>
            <person name="Grigoriev I.V."/>
            <person name="Rokhsar D.S."/>
        </authorList>
    </citation>
    <scope>NUCLEOTIDE SEQUENCE</scope>
</reference>
<organism evidence="6 7">
    <name type="scientific">Helobdella robusta</name>
    <name type="common">Californian leech</name>
    <dbReference type="NCBI Taxonomy" id="6412"/>
    <lineage>
        <taxon>Eukaryota</taxon>
        <taxon>Metazoa</taxon>
        <taxon>Spiralia</taxon>
        <taxon>Lophotrochozoa</taxon>
        <taxon>Annelida</taxon>
        <taxon>Clitellata</taxon>
        <taxon>Hirudinea</taxon>
        <taxon>Rhynchobdellida</taxon>
        <taxon>Glossiphoniidae</taxon>
        <taxon>Helobdella</taxon>
    </lineage>
</organism>
<proteinExistence type="predicted"/>
<feature type="region of interest" description="Disordered" evidence="3">
    <location>
        <begin position="25"/>
        <end position="239"/>
    </location>
</feature>
<dbReference type="CTD" id="20207951"/>
<dbReference type="AlphaFoldDB" id="T1FGK2"/>
<feature type="compositionally biased region" description="Polar residues" evidence="3">
    <location>
        <begin position="208"/>
        <end position="219"/>
    </location>
</feature>
<dbReference type="EMBL" id="AMQM01007452">
    <property type="status" value="NOT_ANNOTATED_CDS"/>
    <property type="molecule type" value="Genomic_DNA"/>
</dbReference>